<keyword evidence="6" id="KW-0694">RNA-binding</keyword>
<evidence type="ECO:0000313" key="8">
    <source>
        <dbReference type="EMBL" id="SDH71219.1"/>
    </source>
</evidence>
<evidence type="ECO:0000256" key="2">
    <source>
        <dbReference type="ARBA" id="ARBA00022649"/>
    </source>
</evidence>
<keyword evidence="7" id="KW-0346">Stress response</keyword>
<keyword evidence="5" id="KW-0378">Hydrolase</keyword>
<dbReference type="InterPro" id="IPR012933">
    <property type="entry name" value="HicA_mRNA_interferase"/>
</dbReference>
<dbReference type="Proteomes" id="UP000198956">
    <property type="component" value="Unassembled WGS sequence"/>
</dbReference>
<evidence type="ECO:0000256" key="7">
    <source>
        <dbReference type="ARBA" id="ARBA00023016"/>
    </source>
</evidence>
<name>A0A1G8ENF5_ANETH</name>
<comment type="similarity">
    <text evidence="1">Belongs to the HicA mRNA interferase family.</text>
</comment>
<evidence type="ECO:0000256" key="6">
    <source>
        <dbReference type="ARBA" id="ARBA00022884"/>
    </source>
</evidence>
<dbReference type="EMBL" id="FNDE01000046">
    <property type="protein sequence ID" value="SDH71219.1"/>
    <property type="molecule type" value="Genomic_DNA"/>
</dbReference>
<dbReference type="SUPFAM" id="SSF54786">
    <property type="entry name" value="YcfA/nrd intein domain"/>
    <property type="match status" value="1"/>
</dbReference>
<evidence type="ECO:0000256" key="5">
    <source>
        <dbReference type="ARBA" id="ARBA00022801"/>
    </source>
</evidence>
<organism evidence="8 9">
    <name type="scientific">Aneurinibacillus thermoaerophilus</name>
    <dbReference type="NCBI Taxonomy" id="143495"/>
    <lineage>
        <taxon>Bacteria</taxon>
        <taxon>Bacillati</taxon>
        <taxon>Bacillota</taxon>
        <taxon>Bacilli</taxon>
        <taxon>Bacillales</taxon>
        <taxon>Paenibacillaceae</taxon>
        <taxon>Aneurinibacillus group</taxon>
        <taxon>Aneurinibacillus</taxon>
    </lineage>
</organism>
<evidence type="ECO:0000256" key="3">
    <source>
        <dbReference type="ARBA" id="ARBA00022722"/>
    </source>
</evidence>
<dbReference type="GO" id="GO:0016787">
    <property type="term" value="F:hydrolase activity"/>
    <property type="evidence" value="ECO:0007669"/>
    <property type="project" value="UniProtKB-KW"/>
</dbReference>
<dbReference type="OrthoDB" id="9811409at2"/>
<proteinExistence type="inferred from homology"/>
<dbReference type="RefSeq" id="WP_091261295.1">
    <property type="nucleotide sequence ID" value="NZ_FNDE01000046.1"/>
</dbReference>
<keyword evidence="4" id="KW-0255">Endonuclease</keyword>
<dbReference type="InterPro" id="IPR038570">
    <property type="entry name" value="HicA_sf"/>
</dbReference>
<dbReference type="GO" id="GO:0004519">
    <property type="term" value="F:endonuclease activity"/>
    <property type="evidence" value="ECO:0007669"/>
    <property type="project" value="UniProtKB-KW"/>
</dbReference>
<keyword evidence="3" id="KW-0540">Nuclease</keyword>
<gene>
    <name evidence="8" type="ORF">SAMN04489735_10464</name>
</gene>
<dbReference type="Gene3D" id="3.30.920.30">
    <property type="entry name" value="Hypothetical protein"/>
    <property type="match status" value="1"/>
</dbReference>
<evidence type="ECO:0000256" key="4">
    <source>
        <dbReference type="ARBA" id="ARBA00022759"/>
    </source>
</evidence>
<evidence type="ECO:0000256" key="1">
    <source>
        <dbReference type="ARBA" id="ARBA00006620"/>
    </source>
</evidence>
<sequence length="71" mass="8073">MGKQITVRKVLQALKDEGFIKSPNHKGKGSHQRYIHKDDPTRYADISYHHSGQVIPKGTLRSIERTSGVKF</sequence>
<dbReference type="Pfam" id="PF07927">
    <property type="entry name" value="HicA_toxin"/>
    <property type="match status" value="1"/>
</dbReference>
<reference evidence="8 9" key="1">
    <citation type="submission" date="2016-10" db="EMBL/GenBank/DDBJ databases">
        <authorList>
            <person name="de Groot N.N."/>
        </authorList>
    </citation>
    <scope>NUCLEOTIDE SEQUENCE [LARGE SCALE GENOMIC DNA]</scope>
    <source>
        <strain evidence="8 9">L 420-91</strain>
    </source>
</reference>
<keyword evidence="2" id="KW-1277">Toxin-antitoxin system</keyword>
<evidence type="ECO:0000313" key="9">
    <source>
        <dbReference type="Proteomes" id="UP000198956"/>
    </source>
</evidence>
<protein>
    <submittedName>
        <fullName evidence="8">Predicted RNA binding protein YcfA, dsRBD-like fold, HicA-like mRNA interferase family</fullName>
    </submittedName>
</protein>
<dbReference type="AlphaFoldDB" id="A0A1G8ENF5"/>
<accession>A0A1G8ENF5</accession>
<dbReference type="GO" id="GO:0003729">
    <property type="term" value="F:mRNA binding"/>
    <property type="evidence" value="ECO:0007669"/>
    <property type="project" value="InterPro"/>
</dbReference>